<keyword evidence="6 8" id="KW-0472">Membrane</keyword>
<gene>
    <name evidence="9" type="ORF">NF557_08665</name>
</gene>
<evidence type="ECO:0000256" key="4">
    <source>
        <dbReference type="ARBA" id="ARBA00022746"/>
    </source>
</evidence>
<evidence type="ECO:0000313" key="9">
    <source>
        <dbReference type="EMBL" id="USQ77942.1"/>
    </source>
</evidence>
<evidence type="ECO:0000256" key="8">
    <source>
        <dbReference type="SAM" id="Phobius"/>
    </source>
</evidence>
<comment type="pathway">
    <text evidence="2">Carotenoid biosynthesis.</text>
</comment>
<dbReference type="InterPro" id="IPR017825">
    <property type="entry name" value="Lycopene_cyclase_dom"/>
</dbReference>
<evidence type="ECO:0000256" key="6">
    <source>
        <dbReference type="ARBA" id="ARBA00023136"/>
    </source>
</evidence>
<protein>
    <submittedName>
        <fullName evidence="9">Lycopene cyclase domain-containing protein</fullName>
    </submittedName>
</protein>
<feature type="transmembrane region" description="Helical" evidence="8">
    <location>
        <begin position="6"/>
        <end position="24"/>
    </location>
</feature>
<dbReference type="Proteomes" id="UP001056535">
    <property type="component" value="Chromosome"/>
</dbReference>
<keyword evidence="5 8" id="KW-1133">Transmembrane helix</keyword>
<keyword evidence="3 8" id="KW-0812">Transmembrane</keyword>
<accession>A0ABY4YMW3</accession>
<evidence type="ECO:0000256" key="1">
    <source>
        <dbReference type="ARBA" id="ARBA00004141"/>
    </source>
</evidence>
<evidence type="ECO:0000256" key="2">
    <source>
        <dbReference type="ARBA" id="ARBA00004829"/>
    </source>
</evidence>
<sequence length="110" mass="12071">MSGLAYAGVLLAATACMALLDRRFNLVLWRDRRRSLLVLATGIVVFLLWDVAAISLGFYHRGDSAAMTGLMLAPELPVEELLFITFLCYVTLVLRGLVELCLARVGEGAR</sequence>
<evidence type="ECO:0000256" key="7">
    <source>
        <dbReference type="ARBA" id="ARBA00023235"/>
    </source>
</evidence>
<organism evidence="9 10">
    <name type="scientific">Ornithinimicrobium cryptoxanthini</name>
    <dbReference type="NCBI Taxonomy" id="2934161"/>
    <lineage>
        <taxon>Bacteria</taxon>
        <taxon>Bacillati</taxon>
        <taxon>Actinomycetota</taxon>
        <taxon>Actinomycetes</taxon>
        <taxon>Micrococcales</taxon>
        <taxon>Ornithinimicrobiaceae</taxon>
        <taxon>Ornithinimicrobium</taxon>
    </lineage>
</organism>
<keyword evidence="4" id="KW-0125">Carotenoid biosynthesis</keyword>
<keyword evidence="10" id="KW-1185">Reference proteome</keyword>
<dbReference type="RefSeq" id="WP_252623847.1">
    <property type="nucleotide sequence ID" value="NZ_CP099490.1"/>
</dbReference>
<evidence type="ECO:0000256" key="5">
    <source>
        <dbReference type="ARBA" id="ARBA00022989"/>
    </source>
</evidence>
<feature type="transmembrane region" description="Helical" evidence="8">
    <location>
        <begin position="81"/>
        <end position="102"/>
    </location>
</feature>
<evidence type="ECO:0000256" key="3">
    <source>
        <dbReference type="ARBA" id="ARBA00022692"/>
    </source>
</evidence>
<reference evidence="9" key="1">
    <citation type="submission" date="2022-06" db="EMBL/GenBank/DDBJ databases">
        <title>Ornithinimicrobium JY.X270.</title>
        <authorList>
            <person name="Huang Y."/>
        </authorList>
    </citation>
    <scope>NUCLEOTIDE SEQUENCE</scope>
    <source>
        <strain evidence="9">JY.X270</strain>
    </source>
</reference>
<proteinExistence type="predicted"/>
<evidence type="ECO:0000313" key="10">
    <source>
        <dbReference type="Proteomes" id="UP001056535"/>
    </source>
</evidence>
<feature type="transmembrane region" description="Helical" evidence="8">
    <location>
        <begin position="36"/>
        <end position="61"/>
    </location>
</feature>
<comment type="subcellular location">
    <subcellularLocation>
        <location evidence="1">Membrane</location>
        <topology evidence="1">Multi-pass membrane protein</topology>
    </subcellularLocation>
</comment>
<dbReference type="EMBL" id="CP099490">
    <property type="protein sequence ID" value="USQ77942.1"/>
    <property type="molecule type" value="Genomic_DNA"/>
</dbReference>
<dbReference type="NCBIfam" id="TIGR03462">
    <property type="entry name" value="CarR_dom_SF"/>
    <property type="match status" value="1"/>
</dbReference>
<name>A0ABY4YMW3_9MICO</name>
<keyword evidence="7" id="KW-0413">Isomerase</keyword>